<dbReference type="Gene3D" id="3.40.1350.10">
    <property type="match status" value="1"/>
</dbReference>
<accession>X0ZLM6</accession>
<dbReference type="NCBIfam" id="NF009150">
    <property type="entry name" value="PRK12497.1-3"/>
    <property type="match status" value="1"/>
</dbReference>
<dbReference type="PANTHER" id="PTHR34039">
    <property type="entry name" value="UPF0102 PROTEIN YRAN"/>
    <property type="match status" value="1"/>
</dbReference>
<gene>
    <name evidence="1" type="ORF">S01H4_11059</name>
</gene>
<comment type="caution">
    <text evidence="1">The sequence shown here is derived from an EMBL/GenBank/DDBJ whole genome shotgun (WGS) entry which is preliminary data.</text>
</comment>
<dbReference type="InterPro" id="IPR003509">
    <property type="entry name" value="UPF0102_YraN-like"/>
</dbReference>
<dbReference type="PANTHER" id="PTHR34039:SF1">
    <property type="entry name" value="UPF0102 PROTEIN YRAN"/>
    <property type="match status" value="1"/>
</dbReference>
<dbReference type="GO" id="GO:0003676">
    <property type="term" value="F:nucleic acid binding"/>
    <property type="evidence" value="ECO:0007669"/>
    <property type="project" value="InterPro"/>
</dbReference>
<dbReference type="InterPro" id="IPR011335">
    <property type="entry name" value="Restrct_endonuc-II-like"/>
</dbReference>
<dbReference type="SUPFAM" id="SSF52980">
    <property type="entry name" value="Restriction endonuclease-like"/>
    <property type="match status" value="1"/>
</dbReference>
<dbReference type="Pfam" id="PF02021">
    <property type="entry name" value="UPF0102"/>
    <property type="match status" value="1"/>
</dbReference>
<dbReference type="CDD" id="cd20736">
    <property type="entry name" value="PoNe_Nuclease"/>
    <property type="match status" value="1"/>
</dbReference>
<proteinExistence type="inferred from homology"/>
<dbReference type="AlphaFoldDB" id="X0ZLM6"/>
<dbReference type="InterPro" id="IPR011856">
    <property type="entry name" value="tRNA_endonuc-like_dom_sf"/>
</dbReference>
<protein>
    <submittedName>
        <fullName evidence="1">Uncharacterized protein</fullName>
    </submittedName>
</protein>
<organism evidence="1">
    <name type="scientific">marine sediment metagenome</name>
    <dbReference type="NCBI Taxonomy" id="412755"/>
    <lineage>
        <taxon>unclassified sequences</taxon>
        <taxon>metagenomes</taxon>
        <taxon>ecological metagenomes</taxon>
    </lineage>
</organism>
<reference evidence="1" key="1">
    <citation type="journal article" date="2014" name="Front. Microbiol.">
        <title>High frequency of phylogenetically diverse reductive dehalogenase-homologous genes in deep subseafloor sedimentary metagenomes.</title>
        <authorList>
            <person name="Kawai M."/>
            <person name="Futagami T."/>
            <person name="Toyoda A."/>
            <person name="Takaki Y."/>
            <person name="Nishi S."/>
            <person name="Hori S."/>
            <person name="Arai W."/>
            <person name="Tsubouchi T."/>
            <person name="Morono Y."/>
            <person name="Uchiyama I."/>
            <person name="Ito T."/>
            <person name="Fujiyama A."/>
            <person name="Inagaki F."/>
            <person name="Takami H."/>
        </authorList>
    </citation>
    <scope>NUCLEOTIDE SEQUENCE</scope>
    <source>
        <strain evidence="1">Expedition CK06-06</strain>
    </source>
</reference>
<dbReference type="HAMAP" id="MF_00048">
    <property type="entry name" value="UPF0102"/>
    <property type="match status" value="1"/>
</dbReference>
<evidence type="ECO:0000313" key="1">
    <source>
        <dbReference type="EMBL" id="GAG70309.1"/>
    </source>
</evidence>
<sequence>MITGRQGEILAKNFLIKKGYQIIDVNYRCKLGEIDIIALKDNKICFVEVKTRNSLTFGKPFESVNYFKQNRIKKIAQHFLIFNYKYQNLNTRFDVISIYLPQGIKQAKIRFIPNAF</sequence>
<dbReference type="NCBIfam" id="TIGR00252">
    <property type="entry name" value="YraN family protein"/>
    <property type="match status" value="1"/>
</dbReference>
<dbReference type="EMBL" id="BART01004388">
    <property type="protein sequence ID" value="GAG70309.1"/>
    <property type="molecule type" value="Genomic_DNA"/>
</dbReference>
<name>X0ZLM6_9ZZZZ</name>